<evidence type="ECO:0000256" key="3">
    <source>
        <dbReference type="ARBA" id="ARBA00022692"/>
    </source>
</evidence>
<evidence type="ECO:0000259" key="9">
    <source>
        <dbReference type="PROSITE" id="PS50893"/>
    </source>
</evidence>
<keyword evidence="5" id="KW-0067">ATP-binding</keyword>
<keyword evidence="6 8" id="KW-1133">Transmembrane helix</keyword>
<protein>
    <recommendedName>
        <fullName evidence="13">ABC transporter ATP-binding protein</fullName>
    </recommendedName>
</protein>
<dbReference type="GO" id="GO:0005737">
    <property type="term" value="C:cytoplasm"/>
    <property type="evidence" value="ECO:0007669"/>
    <property type="project" value="UniProtKB-ARBA"/>
</dbReference>
<accession>A0A1G2SBR3</accession>
<dbReference type="InterPro" id="IPR003593">
    <property type="entry name" value="AAA+_ATPase"/>
</dbReference>
<dbReference type="SUPFAM" id="SSF52540">
    <property type="entry name" value="P-loop containing nucleoside triphosphate hydrolases"/>
    <property type="match status" value="1"/>
</dbReference>
<dbReference type="Pfam" id="PF00005">
    <property type="entry name" value="ABC_tran"/>
    <property type="match status" value="1"/>
</dbReference>
<dbReference type="STRING" id="1802726.A3B07_02515"/>
<dbReference type="InterPro" id="IPR027417">
    <property type="entry name" value="P-loop_NTPase"/>
</dbReference>
<dbReference type="SUPFAM" id="SSF90123">
    <property type="entry name" value="ABC transporter transmembrane region"/>
    <property type="match status" value="1"/>
</dbReference>
<dbReference type="Gene3D" id="1.20.1560.10">
    <property type="entry name" value="ABC transporter type 1, transmembrane domain"/>
    <property type="match status" value="1"/>
</dbReference>
<dbReference type="FunFam" id="3.40.50.300:FF:000604">
    <property type="entry name" value="ABC transporter B family member 28"/>
    <property type="match status" value="1"/>
</dbReference>
<evidence type="ECO:0000256" key="8">
    <source>
        <dbReference type="SAM" id="Phobius"/>
    </source>
</evidence>
<dbReference type="PROSITE" id="PS50893">
    <property type="entry name" value="ABC_TRANSPORTER_2"/>
    <property type="match status" value="1"/>
</dbReference>
<proteinExistence type="predicted"/>
<dbReference type="SMART" id="SM00382">
    <property type="entry name" value="AAA"/>
    <property type="match status" value="1"/>
</dbReference>
<feature type="transmembrane region" description="Helical" evidence="8">
    <location>
        <begin position="82"/>
        <end position="104"/>
    </location>
</feature>
<evidence type="ECO:0000256" key="5">
    <source>
        <dbReference type="ARBA" id="ARBA00022840"/>
    </source>
</evidence>
<reference evidence="11 12" key="1">
    <citation type="journal article" date="2016" name="Nat. Commun.">
        <title>Thousands of microbial genomes shed light on interconnected biogeochemical processes in an aquifer system.</title>
        <authorList>
            <person name="Anantharaman K."/>
            <person name="Brown C.T."/>
            <person name="Hug L.A."/>
            <person name="Sharon I."/>
            <person name="Castelle C.J."/>
            <person name="Probst A.J."/>
            <person name="Thomas B.C."/>
            <person name="Singh A."/>
            <person name="Wilkins M.J."/>
            <person name="Karaoz U."/>
            <person name="Brodie E.L."/>
            <person name="Williams K.H."/>
            <person name="Hubbard S.S."/>
            <person name="Banfield J.F."/>
        </authorList>
    </citation>
    <scope>NUCLEOTIDE SEQUENCE [LARGE SCALE GENOMIC DNA]</scope>
</reference>
<dbReference type="Gene3D" id="3.40.50.300">
    <property type="entry name" value="P-loop containing nucleotide triphosphate hydrolases"/>
    <property type="match status" value="1"/>
</dbReference>
<dbReference type="PROSITE" id="PS50929">
    <property type="entry name" value="ABC_TM1F"/>
    <property type="match status" value="1"/>
</dbReference>
<evidence type="ECO:0000256" key="4">
    <source>
        <dbReference type="ARBA" id="ARBA00022741"/>
    </source>
</evidence>
<dbReference type="AlphaFoldDB" id="A0A1G2SBR3"/>
<feature type="transmembrane region" description="Helical" evidence="8">
    <location>
        <begin position="260"/>
        <end position="285"/>
    </location>
</feature>
<dbReference type="InterPro" id="IPR036640">
    <property type="entry name" value="ABC1_TM_sf"/>
</dbReference>
<comment type="caution">
    <text evidence="11">The sequence shown here is derived from an EMBL/GenBank/DDBJ whole genome shotgun (WGS) entry which is preliminary data.</text>
</comment>
<keyword evidence="4" id="KW-0547">Nucleotide-binding</keyword>
<feature type="domain" description="ABC transporter" evidence="9">
    <location>
        <begin position="357"/>
        <end position="592"/>
    </location>
</feature>
<dbReference type="InterPro" id="IPR017871">
    <property type="entry name" value="ABC_transporter-like_CS"/>
</dbReference>
<evidence type="ECO:0000313" key="11">
    <source>
        <dbReference type="EMBL" id="OHA82473.1"/>
    </source>
</evidence>
<organism evidence="11 12">
    <name type="scientific">Candidatus Yonathbacteria bacterium RIFCSPLOWO2_01_FULL_43_27</name>
    <dbReference type="NCBI Taxonomy" id="1802726"/>
    <lineage>
        <taxon>Bacteria</taxon>
        <taxon>Candidatus Yonathiibacteriota</taxon>
    </lineage>
</organism>
<evidence type="ECO:0000256" key="7">
    <source>
        <dbReference type="ARBA" id="ARBA00023136"/>
    </source>
</evidence>
<keyword evidence="3 8" id="KW-0812">Transmembrane</keyword>
<comment type="subcellular location">
    <subcellularLocation>
        <location evidence="1">Cell membrane</location>
        <topology evidence="1">Multi-pass membrane protein</topology>
    </subcellularLocation>
</comment>
<dbReference type="InterPro" id="IPR003439">
    <property type="entry name" value="ABC_transporter-like_ATP-bd"/>
</dbReference>
<dbReference type="PANTHER" id="PTHR43394:SF1">
    <property type="entry name" value="ATP-BINDING CASSETTE SUB-FAMILY B MEMBER 10, MITOCHONDRIAL"/>
    <property type="match status" value="1"/>
</dbReference>
<feature type="transmembrane region" description="Helical" evidence="8">
    <location>
        <begin position="21"/>
        <end position="45"/>
    </location>
</feature>
<evidence type="ECO:0000313" key="12">
    <source>
        <dbReference type="Proteomes" id="UP000178817"/>
    </source>
</evidence>
<dbReference type="Proteomes" id="UP000178817">
    <property type="component" value="Unassembled WGS sequence"/>
</dbReference>
<dbReference type="PANTHER" id="PTHR43394">
    <property type="entry name" value="ATP-DEPENDENT PERMEASE MDL1, MITOCHONDRIAL"/>
    <property type="match status" value="1"/>
</dbReference>
<feature type="transmembrane region" description="Helical" evidence="8">
    <location>
        <begin position="182"/>
        <end position="201"/>
    </location>
</feature>
<dbReference type="PROSITE" id="PS00211">
    <property type="entry name" value="ABC_TRANSPORTER_1"/>
    <property type="match status" value="1"/>
</dbReference>
<keyword evidence="2" id="KW-0813">Transport</keyword>
<dbReference type="GO" id="GO:0016887">
    <property type="term" value="F:ATP hydrolysis activity"/>
    <property type="evidence" value="ECO:0007669"/>
    <property type="project" value="InterPro"/>
</dbReference>
<dbReference type="Pfam" id="PF00664">
    <property type="entry name" value="ABC_membrane"/>
    <property type="match status" value="1"/>
</dbReference>
<evidence type="ECO:0000256" key="1">
    <source>
        <dbReference type="ARBA" id="ARBA00004651"/>
    </source>
</evidence>
<dbReference type="InterPro" id="IPR039421">
    <property type="entry name" value="Type_1_exporter"/>
</dbReference>
<name>A0A1G2SBR3_9BACT</name>
<dbReference type="GO" id="GO:0005886">
    <property type="term" value="C:plasma membrane"/>
    <property type="evidence" value="ECO:0007669"/>
    <property type="project" value="UniProtKB-SubCell"/>
</dbReference>
<evidence type="ECO:0000256" key="2">
    <source>
        <dbReference type="ARBA" id="ARBA00022448"/>
    </source>
</evidence>
<gene>
    <name evidence="11" type="ORF">A3B07_02515</name>
</gene>
<feature type="transmembrane region" description="Helical" evidence="8">
    <location>
        <begin position="157"/>
        <end position="176"/>
    </location>
</feature>
<sequence>MKKDKIRLITIFKYVFGRYKAQVILLVALGFFGGILEGIGVGAVIPALSFLLGNGSQVENSAISQTIKVFFDFFSIPFSFRYLLAMVAALFIGRAFILGIFTYVRARIGAEFINAEMADILSATFSARWPFLLRQKIGYVQNTVVSDVRRSANLLDVFTQIIQSFSGLIIYLVFALSISPRITLVTLAAGVALVYILRPLVKKTQSVNEQASLVDKQLSHHITEHLGGLKVVKASGEEGRVFEKAKELLLSLRTLYVRNIVVHALGTIFIQPFSVVFVIIIFSFAYKTPGFNIAVFAATLYLIQKIFIYLQSGQGALHSVSELLPYVANVINFKKDLVENIEVEPKERDPFKFNTSLQFNNVGFSYGQGSDTVLKNVTFTLRKGETIGLIGPSGAGKTSVADLFLRLFKPTAGEITLDSVNIQDIDLREWRSRIGYVSQDIFLVNETIRHNIQFYENTLSQEDIERAAKQAHIYDFIVGLPEGFDTIVGDKGVMLSVGQRQRIALARVLARRPEILVLDEATSALDNESELLVQKAINELHGTVTVFIIAHRLSTIMNVDKLLVLREGMIEEEGKPQDLLQDKDSYFYKVNNKHHSH</sequence>
<evidence type="ECO:0000256" key="6">
    <source>
        <dbReference type="ARBA" id="ARBA00022989"/>
    </source>
</evidence>
<dbReference type="GO" id="GO:0015421">
    <property type="term" value="F:ABC-type oligopeptide transporter activity"/>
    <property type="evidence" value="ECO:0007669"/>
    <property type="project" value="TreeGrafter"/>
</dbReference>
<dbReference type="EMBL" id="MHUV01000006">
    <property type="protein sequence ID" value="OHA82473.1"/>
    <property type="molecule type" value="Genomic_DNA"/>
</dbReference>
<keyword evidence="7 8" id="KW-0472">Membrane</keyword>
<dbReference type="InterPro" id="IPR011527">
    <property type="entry name" value="ABC1_TM_dom"/>
</dbReference>
<feature type="domain" description="ABC transmembrane type-1" evidence="10">
    <location>
        <begin position="47"/>
        <end position="322"/>
    </location>
</feature>
<evidence type="ECO:0000259" key="10">
    <source>
        <dbReference type="PROSITE" id="PS50929"/>
    </source>
</evidence>
<evidence type="ECO:0008006" key="13">
    <source>
        <dbReference type="Google" id="ProtNLM"/>
    </source>
</evidence>
<dbReference type="GO" id="GO:0005524">
    <property type="term" value="F:ATP binding"/>
    <property type="evidence" value="ECO:0007669"/>
    <property type="project" value="UniProtKB-KW"/>
</dbReference>